<dbReference type="SUPFAM" id="SSF48366">
    <property type="entry name" value="Ras GEF"/>
    <property type="match status" value="1"/>
</dbReference>
<feature type="region of interest" description="Disordered" evidence="3">
    <location>
        <begin position="367"/>
        <end position="435"/>
    </location>
</feature>
<dbReference type="Proteomes" id="UP001281761">
    <property type="component" value="Unassembled WGS sequence"/>
</dbReference>
<dbReference type="InterPro" id="IPR001895">
    <property type="entry name" value="RASGEF_cat_dom"/>
</dbReference>
<feature type="compositionally biased region" description="Low complexity" evidence="3">
    <location>
        <begin position="670"/>
        <end position="680"/>
    </location>
</feature>
<evidence type="ECO:0000259" key="4">
    <source>
        <dbReference type="PROSITE" id="PS50009"/>
    </source>
</evidence>
<keyword evidence="1 2" id="KW-0344">Guanine-nucleotide releasing factor</keyword>
<feature type="domain" description="Ras-GEF" evidence="4">
    <location>
        <begin position="574"/>
        <end position="871"/>
    </location>
</feature>
<evidence type="ECO:0000313" key="5">
    <source>
        <dbReference type="EMBL" id="KAK2952458.1"/>
    </source>
</evidence>
<dbReference type="EMBL" id="JARBJD010000103">
    <property type="protein sequence ID" value="KAK2952458.1"/>
    <property type="molecule type" value="Genomic_DNA"/>
</dbReference>
<dbReference type="InterPro" id="IPR036964">
    <property type="entry name" value="RASGEF_cat_dom_sf"/>
</dbReference>
<keyword evidence="6" id="KW-1185">Reference proteome</keyword>
<evidence type="ECO:0000313" key="6">
    <source>
        <dbReference type="Proteomes" id="UP001281761"/>
    </source>
</evidence>
<dbReference type="SMART" id="SM00147">
    <property type="entry name" value="RasGEF"/>
    <property type="match status" value="1"/>
</dbReference>
<feature type="region of interest" description="Disordered" evidence="3">
    <location>
        <begin position="1"/>
        <end position="27"/>
    </location>
</feature>
<feature type="compositionally biased region" description="Polar residues" evidence="3">
    <location>
        <begin position="654"/>
        <end position="669"/>
    </location>
</feature>
<feature type="region of interest" description="Disordered" evidence="3">
    <location>
        <begin position="46"/>
        <end position="72"/>
    </location>
</feature>
<dbReference type="InterPro" id="IPR008937">
    <property type="entry name" value="Ras-like_GEF"/>
</dbReference>
<feature type="compositionally biased region" description="Polar residues" evidence="3">
    <location>
        <begin position="418"/>
        <end position="432"/>
    </location>
</feature>
<accession>A0ABQ9XMB3</accession>
<dbReference type="PANTHER" id="PTHR23113">
    <property type="entry name" value="GUANINE NUCLEOTIDE EXCHANGE FACTOR"/>
    <property type="match status" value="1"/>
</dbReference>
<sequence length="878" mass="99742">MNPEHQDNLQDCSSRDSRNSSLSRDETPNSENVYFFLIRHVSQSSDSPRHACETYSDAEGHVPDNQAHQQSIEHESKDIQKLKEIHSAHLSSVFSPSLTSEVQTLVSTQSQPPSQSFSSNDNLLTVHIRFDDVDVKTPLTRFCSSYRKAIGPTQGPANLARPVPPPPIVSHVNYPERILHHFELFQRNEHIKRISPPYPPRSPCKHPEFLPLDVTLSNSHESMAKLQADNKRITSQFTGRKKEERIPEDSFPITHSFPPPFCYPHEYKCDEFGARIVPDEVEEDFEDTIWLSDFVSSSTSPQSTSFQFLRVLLMCYREITTRDVLLRLLLERYIWAEISSWQAIERRQAETKLFDPDDAAEWEWLNTDEAETRSLQPSPSSRTDRFIHHSHQNSDSTSSLPPRHPISDHRNGVKRKTQSGGLSPTDPLQTLLSPRVGGLRTSPFAPFEINSNLIVENDDFSAPSQRTRQLTSHSILPSLSPFFALLFSFLQILEKDSHHIESLLNTLAAISSISSSSHFNPHHAPPPIIPPEWPTSLFITSLDQRVPLTERHKAEETLSETMNTSMQCDLLSVDVKEMARQITLIEANLFLKVESVEFVELGWMKGRDRDRSTVEPAQPTTQSPSEPTPEPTPTSNSESQPATSKMMPVPPPSISDTQPSSPSTAPLQQPSSPNRPTPSSNLRNLILHFNRMSLWISTCILTPPTPLLRAQVLEYFIALCSHFVELHNFVGVMEVVTGLQRMAIRRLAATWDLVSKPLRVEWQKMEELTDLRGRFRNLRKQMQSSPPPLVPYFGVFLTDLVYVNEAKNVTPQGKVHLKKLDVEWKVIADIKKTAMQPYALHPVGELWGYLMKARGLDEDALLELSLKMEPREELREET</sequence>
<gene>
    <name evidence="5" type="ORF">BLNAU_12564</name>
</gene>
<comment type="caution">
    <text evidence="5">The sequence shown here is derived from an EMBL/GenBank/DDBJ whole genome shotgun (WGS) entry which is preliminary data.</text>
</comment>
<name>A0ABQ9XMB3_9EUKA</name>
<dbReference type="InterPro" id="IPR023578">
    <property type="entry name" value="Ras_GEF_dom_sf"/>
</dbReference>
<feature type="region of interest" description="Disordered" evidence="3">
    <location>
        <begin position="609"/>
        <end position="680"/>
    </location>
</feature>
<organism evidence="5 6">
    <name type="scientific">Blattamonas nauphoetae</name>
    <dbReference type="NCBI Taxonomy" id="2049346"/>
    <lineage>
        <taxon>Eukaryota</taxon>
        <taxon>Metamonada</taxon>
        <taxon>Preaxostyla</taxon>
        <taxon>Oxymonadida</taxon>
        <taxon>Blattamonas</taxon>
    </lineage>
</organism>
<proteinExistence type="predicted"/>
<evidence type="ECO:0000256" key="2">
    <source>
        <dbReference type="PROSITE-ProRule" id="PRU00168"/>
    </source>
</evidence>
<reference evidence="5 6" key="1">
    <citation type="journal article" date="2022" name="bioRxiv">
        <title>Genomics of Preaxostyla Flagellates Illuminates Evolutionary Transitions and the Path Towards Mitochondrial Loss.</title>
        <authorList>
            <person name="Novak L.V.F."/>
            <person name="Treitli S.C."/>
            <person name="Pyrih J."/>
            <person name="Halakuc P."/>
            <person name="Pipaliya S.V."/>
            <person name="Vacek V."/>
            <person name="Brzon O."/>
            <person name="Soukal P."/>
            <person name="Eme L."/>
            <person name="Dacks J.B."/>
            <person name="Karnkowska A."/>
            <person name="Elias M."/>
            <person name="Hampl V."/>
        </authorList>
    </citation>
    <scope>NUCLEOTIDE SEQUENCE [LARGE SCALE GENOMIC DNA]</scope>
    <source>
        <strain evidence="5">NAU3</strain>
        <tissue evidence="5">Gut</tissue>
    </source>
</reference>
<dbReference type="PANTHER" id="PTHR23113:SF99">
    <property type="entry name" value="RASGEF DOMAIN-CONTAINING PROTEIN"/>
    <property type="match status" value="1"/>
</dbReference>
<evidence type="ECO:0000256" key="1">
    <source>
        <dbReference type="ARBA" id="ARBA00022658"/>
    </source>
</evidence>
<dbReference type="PROSITE" id="PS50009">
    <property type="entry name" value="RASGEF_CAT"/>
    <property type="match status" value="1"/>
</dbReference>
<feature type="compositionally biased region" description="Basic and acidic residues" evidence="3">
    <location>
        <begin position="47"/>
        <end position="62"/>
    </location>
</feature>
<dbReference type="Gene3D" id="1.10.840.10">
    <property type="entry name" value="Ras guanine-nucleotide exchange factors catalytic domain"/>
    <property type="match status" value="1"/>
</dbReference>
<evidence type="ECO:0000256" key="3">
    <source>
        <dbReference type="SAM" id="MobiDB-lite"/>
    </source>
</evidence>
<protein>
    <submittedName>
        <fullName evidence="5">Ras-specific guanine nucleotide-releasing factor 2</fullName>
    </submittedName>
</protein>
<dbReference type="Pfam" id="PF00617">
    <property type="entry name" value="RasGEF"/>
    <property type="match status" value="1"/>
</dbReference>